<proteinExistence type="predicted"/>
<dbReference type="STRING" id="228957.SAMN04488008_11142"/>
<dbReference type="RefSeq" id="WP_091627006.1">
    <property type="nucleotide sequence ID" value="NZ_FNZN01000011.1"/>
</dbReference>
<sequence>MNKFFIIVLTFCLFACKDKPKKVGSVESEETEVKQVEQTIYPKELFKVFEAHGGLDTWKVYKTLSFEIPNPEFNEVQTIDLQKRFDKISTPVYTIGYDGSDVWLTDNTGDYKGKPKFYHNLMFYFYAMPFVLSDDGITYEKIDALVHEGFNYPGFKITYNNGIGASSTDEYYIHYDAETFQMKWLGYTMTYFTGEPSEKINWINYNEWEKVDEFLLPKAITWHTLDEGVIKEAKKTVNFEKANLSIEAKPVEFYSKPEKAVIIE</sequence>
<dbReference type="OrthoDB" id="282859at2"/>
<evidence type="ECO:0008006" key="3">
    <source>
        <dbReference type="Google" id="ProtNLM"/>
    </source>
</evidence>
<dbReference type="Proteomes" id="UP000198990">
    <property type="component" value="Unassembled WGS sequence"/>
</dbReference>
<dbReference type="AlphaFoldDB" id="A0A1H7WCL2"/>
<evidence type="ECO:0000313" key="1">
    <source>
        <dbReference type="EMBL" id="SEM19074.1"/>
    </source>
</evidence>
<gene>
    <name evidence="1" type="ORF">SAMN04488008_11142</name>
</gene>
<reference evidence="2" key="1">
    <citation type="submission" date="2016-10" db="EMBL/GenBank/DDBJ databases">
        <authorList>
            <person name="Varghese N."/>
            <person name="Submissions S."/>
        </authorList>
    </citation>
    <scope>NUCLEOTIDE SEQUENCE [LARGE SCALE GENOMIC DNA]</scope>
    <source>
        <strain evidence="2">DSM 16471</strain>
    </source>
</reference>
<dbReference type="EMBL" id="FNZN01000011">
    <property type="protein sequence ID" value="SEM19074.1"/>
    <property type="molecule type" value="Genomic_DNA"/>
</dbReference>
<name>A0A1H7WCL2_9FLAO</name>
<accession>A0A1H7WCL2</accession>
<keyword evidence="2" id="KW-1185">Reference proteome</keyword>
<protein>
    <recommendedName>
        <fullName evidence="3">Threonine synthase</fullName>
    </recommendedName>
</protein>
<evidence type="ECO:0000313" key="2">
    <source>
        <dbReference type="Proteomes" id="UP000198990"/>
    </source>
</evidence>
<organism evidence="1 2">
    <name type="scientific">Maribacter orientalis</name>
    <dbReference type="NCBI Taxonomy" id="228957"/>
    <lineage>
        <taxon>Bacteria</taxon>
        <taxon>Pseudomonadati</taxon>
        <taxon>Bacteroidota</taxon>
        <taxon>Flavobacteriia</taxon>
        <taxon>Flavobacteriales</taxon>
        <taxon>Flavobacteriaceae</taxon>
        <taxon>Maribacter</taxon>
    </lineage>
</organism>